<dbReference type="EMBL" id="JAQQWL010000011">
    <property type="protein sequence ID" value="KAK8049225.1"/>
    <property type="molecule type" value="Genomic_DNA"/>
</dbReference>
<dbReference type="InterPro" id="IPR036673">
    <property type="entry name" value="Cyanovirin-N_sf"/>
</dbReference>
<evidence type="ECO:0000256" key="2">
    <source>
        <dbReference type="SAM" id="SignalP"/>
    </source>
</evidence>
<evidence type="ECO:0000313" key="5">
    <source>
        <dbReference type="Proteomes" id="UP001480595"/>
    </source>
</evidence>
<feature type="compositionally biased region" description="Basic residues" evidence="1">
    <location>
        <begin position="589"/>
        <end position="612"/>
    </location>
</feature>
<comment type="caution">
    <text evidence="4">The sequence shown here is derived from an EMBL/GenBank/DDBJ whole genome shotgun (WGS) entry which is preliminary data.</text>
</comment>
<dbReference type="InterPro" id="IPR056632">
    <property type="entry name" value="DUF7730"/>
</dbReference>
<dbReference type="RefSeq" id="XP_066711474.1">
    <property type="nucleotide sequence ID" value="XM_066862364.1"/>
</dbReference>
<dbReference type="SUPFAM" id="SSF51322">
    <property type="entry name" value="Cyanovirin-N"/>
    <property type="match status" value="1"/>
</dbReference>
<protein>
    <recommendedName>
        <fullName evidence="3">DUF7730 domain-containing protein</fullName>
    </recommendedName>
</protein>
<feature type="signal peptide" evidence="2">
    <location>
        <begin position="1"/>
        <end position="19"/>
    </location>
</feature>
<dbReference type="Pfam" id="PF24864">
    <property type="entry name" value="DUF7730"/>
    <property type="match status" value="1"/>
</dbReference>
<dbReference type="InterPro" id="IPR038883">
    <property type="entry name" value="AN11006-like"/>
</dbReference>
<feature type="chain" id="PRO_5045835300" description="DUF7730 domain-containing protein" evidence="2">
    <location>
        <begin position="20"/>
        <end position="612"/>
    </location>
</feature>
<keyword evidence="2" id="KW-0732">Signal</keyword>
<evidence type="ECO:0000313" key="4">
    <source>
        <dbReference type="EMBL" id="KAK8049225.1"/>
    </source>
</evidence>
<organism evidence="4 5">
    <name type="scientific">Apiospora phragmitis</name>
    <dbReference type="NCBI Taxonomy" id="2905665"/>
    <lineage>
        <taxon>Eukaryota</taxon>
        <taxon>Fungi</taxon>
        <taxon>Dikarya</taxon>
        <taxon>Ascomycota</taxon>
        <taxon>Pezizomycotina</taxon>
        <taxon>Sordariomycetes</taxon>
        <taxon>Xylariomycetidae</taxon>
        <taxon>Amphisphaeriales</taxon>
        <taxon>Apiosporaceae</taxon>
        <taxon>Apiospora</taxon>
    </lineage>
</organism>
<evidence type="ECO:0000256" key="1">
    <source>
        <dbReference type="SAM" id="MobiDB-lite"/>
    </source>
</evidence>
<feature type="domain" description="DUF7730" evidence="3">
    <location>
        <begin position="140"/>
        <end position="283"/>
    </location>
</feature>
<feature type="region of interest" description="Disordered" evidence="1">
    <location>
        <begin position="571"/>
        <end position="612"/>
    </location>
</feature>
<feature type="compositionally biased region" description="Acidic residues" evidence="1">
    <location>
        <begin position="572"/>
        <end position="582"/>
    </location>
</feature>
<dbReference type="Gene3D" id="2.30.60.10">
    <property type="entry name" value="Cyanovirin-N"/>
    <property type="match status" value="1"/>
</dbReference>
<gene>
    <name evidence="4" type="ORF">PG994_010955</name>
</gene>
<evidence type="ECO:0000259" key="3">
    <source>
        <dbReference type="Pfam" id="PF24864"/>
    </source>
</evidence>
<keyword evidence="5" id="KW-1185">Reference proteome</keyword>
<dbReference type="PANTHER" id="PTHR42085:SF1">
    <property type="entry name" value="F-BOX DOMAIN-CONTAINING PROTEIN"/>
    <property type="match status" value="1"/>
</dbReference>
<sequence>MQAFKILVALFLAIMSVVADSSSGNFTSNCPIWFLSDSGTQLTAKCNNDDWMPTCSQLDLNQNKTTDRTGGRCFENKDGALNWAASGKAFSNGCSSCKLTGYASIQCSCLSSDGNSRVNSVKDLSNCHTTLCWIIPLIPLFKLPLEVRLMIYEFAVQVDDTIRPRQVAEGSNKFICRARQKPSKNLTVTDLARTCRMVYHELEDIPVFYRISSFQFHRVLELHYFLAAITPARRGSIREITIEQRHPPHQGPYGRAKFTKAGNYSRVMPLLHKCYDLRRLILQMETHPYTYSGRPDTIGYVRGGTSRETYPFLSMPGLRIVLKCNVPFHQIAGIQQVQEVVIIGPDWDGTAIQGSLAEPVRLALGTDITKIGEVMASIMVPSNRHGEAIEVTDEQLKNSIAAAGIHFPGEDRVHLTRLGSDFGTVSSRTRHRCNTANFDASDGRIGRTIGEHDAEGLLTEDFIIHDIRSIGSSIECEIVYYDDARSWEPLHTVATNRGIYQLEELYQTKLRLAAKDGRVMQNLPAPRDITLVTDAYREGPKTKTNELIWRTYRRTWAKLQEKFETRMRDLTIDDGEETEVQQEQENSKKTSKQKRKKTKKGTKATSRGRGKK</sequence>
<proteinExistence type="predicted"/>
<dbReference type="Proteomes" id="UP001480595">
    <property type="component" value="Unassembled WGS sequence"/>
</dbReference>
<name>A0ABR1TRD8_9PEZI</name>
<dbReference type="GeneID" id="92095427"/>
<reference evidence="4 5" key="1">
    <citation type="submission" date="2023-01" db="EMBL/GenBank/DDBJ databases">
        <title>Analysis of 21 Apiospora genomes using comparative genomics revels a genus with tremendous synthesis potential of carbohydrate active enzymes and secondary metabolites.</title>
        <authorList>
            <person name="Sorensen T."/>
        </authorList>
    </citation>
    <scope>NUCLEOTIDE SEQUENCE [LARGE SCALE GENOMIC DNA]</scope>
    <source>
        <strain evidence="4 5">CBS 135458</strain>
    </source>
</reference>
<accession>A0ABR1TRD8</accession>
<dbReference type="PANTHER" id="PTHR42085">
    <property type="entry name" value="F-BOX DOMAIN-CONTAINING PROTEIN"/>
    <property type="match status" value="1"/>
</dbReference>